<name>A0A134AQ72_9FUSO</name>
<dbReference type="InterPro" id="IPR005590">
    <property type="entry name" value="DUF333"/>
</dbReference>
<dbReference type="RefSeq" id="WP_231724253.1">
    <property type="nucleotide sequence ID" value="NZ_KQ960007.1"/>
</dbReference>
<dbReference type="PATRIC" id="fig|157687.3.peg.231"/>
<dbReference type="EMBL" id="LSDD01000013">
    <property type="protein sequence ID" value="KXB69836.1"/>
    <property type="molecule type" value="Genomic_DNA"/>
</dbReference>
<feature type="signal peptide" evidence="1">
    <location>
        <begin position="1"/>
        <end position="21"/>
    </location>
</feature>
<evidence type="ECO:0000313" key="2">
    <source>
        <dbReference type="EMBL" id="KXB69836.1"/>
    </source>
</evidence>
<keyword evidence="3" id="KW-1185">Reference proteome</keyword>
<dbReference type="PANTHER" id="PTHR38008:SF2">
    <property type="entry name" value="HEMOLYSIN"/>
    <property type="match status" value="1"/>
</dbReference>
<gene>
    <name evidence="2" type="ORF">HMPREF3180_00229</name>
</gene>
<dbReference type="STRING" id="157687.HMPREF3180_00229"/>
<dbReference type="Proteomes" id="UP000070483">
    <property type="component" value="Unassembled WGS sequence"/>
</dbReference>
<comment type="caution">
    <text evidence="2">The sequence shown here is derived from an EMBL/GenBank/DDBJ whole genome shotgun (WGS) entry which is preliminary data.</text>
</comment>
<feature type="chain" id="PRO_5007461843" description="Hemolysin" evidence="1">
    <location>
        <begin position="22"/>
        <end position="120"/>
    </location>
</feature>
<dbReference type="AlphaFoldDB" id="A0A134AQ72"/>
<keyword evidence="1" id="KW-0732">Signal</keyword>
<accession>A0A134AQ72</accession>
<sequence length="120" mass="13669">MKKAFGILLVGLLSMSLEAHSKDASRKMTKPVRIDQNVSIKNNGNKDSNEDFPEQKMIGMDNPASAYCVEQGGESIIRKDKDENEYGICKFKDGKEVDEWEFYRQNHDLTEKGVPEINKK</sequence>
<proteinExistence type="predicted"/>
<evidence type="ECO:0000256" key="1">
    <source>
        <dbReference type="SAM" id="SignalP"/>
    </source>
</evidence>
<evidence type="ECO:0000313" key="3">
    <source>
        <dbReference type="Proteomes" id="UP000070483"/>
    </source>
</evidence>
<dbReference type="PANTHER" id="PTHR38008">
    <property type="entry name" value="HEMOLYSIN-RELATED"/>
    <property type="match status" value="1"/>
</dbReference>
<reference evidence="3" key="1">
    <citation type="submission" date="2016-01" db="EMBL/GenBank/DDBJ databases">
        <authorList>
            <person name="Mitreva M."/>
            <person name="Pepin K.H."/>
            <person name="Mihindukulasuriya K.A."/>
            <person name="Fulton R."/>
            <person name="Fronick C."/>
            <person name="O'Laughlin M."/>
            <person name="Miner T."/>
            <person name="Herter B."/>
            <person name="Rosa B.A."/>
            <person name="Cordes M."/>
            <person name="Tomlinson C."/>
            <person name="Wollam A."/>
            <person name="Palsikar V.B."/>
            <person name="Mardis E.R."/>
            <person name="Wilson R.K."/>
        </authorList>
    </citation>
    <scope>NUCLEOTIDE SEQUENCE [LARGE SCALE GENOMIC DNA]</scope>
    <source>
        <strain evidence="3">KA00185</strain>
    </source>
</reference>
<organism evidence="2 3">
    <name type="scientific">Leptotrichia wadei</name>
    <dbReference type="NCBI Taxonomy" id="157687"/>
    <lineage>
        <taxon>Bacteria</taxon>
        <taxon>Fusobacteriati</taxon>
        <taxon>Fusobacteriota</taxon>
        <taxon>Fusobacteriia</taxon>
        <taxon>Fusobacteriales</taxon>
        <taxon>Leptotrichiaceae</taxon>
        <taxon>Leptotrichia</taxon>
    </lineage>
</organism>
<evidence type="ECO:0008006" key="4">
    <source>
        <dbReference type="Google" id="ProtNLM"/>
    </source>
</evidence>
<dbReference type="Pfam" id="PF03891">
    <property type="entry name" value="DUF333"/>
    <property type="match status" value="1"/>
</dbReference>
<protein>
    <recommendedName>
        <fullName evidence="4">Hemolysin</fullName>
    </recommendedName>
</protein>